<dbReference type="Gene3D" id="3.40.30.10">
    <property type="entry name" value="Glutaredoxin"/>
    <property type="match status" value="1"/>
</dbReference>
<dbReference type="AlphaFoldDB" id="A0A5D3KF51"/>
<keyword evidence="2" id="KW-0732">Signal</keyword>
<dbReference type="OrthoDB" id="9786756at2"/>
<dbReference type="InterPro" id="IPR036249">
    <property type="entry name" value="Thioredoxin-like_sf"/>
</dbReference>
<dbReference type="EMBL" id="VSSS01000062">
    <property type="protein sequence ID" value="TYL89173.1"/>
    <property type="molecule type" value="Genomic_DNA"/>
</dbReference>
<evidence type="ECO:0000313" key="4">
    <source>
        <dbReference type="Proteomes" id="UP000324758"/>
    </source>
</evidence>
<organism evidence="3 4">
    <name type="scientific">Bradyrhizobium rifense</name>
    <dbReference type="NCBI Taxonomy" id="515499"/>
    <lineage>
        <taxon>Bacteria</taxon>
        <taxon>Pseudomonadati</taxon>
        <taxon>Pseudomonadota</taxon>
        <taxon>Alphaproteobacteria</taxon>
        <taxon>Hyphomicrobiales</taxon>
        <taxon>Nitrobacteraceae</taxon>
        <taxon>Bradyrhizobium</taxon>
    </lineage>
</organism>
<proteinExistence type="predicted"/>
<dbReference type="Proteomes" id="UP000324758">
    <property type="component" value="Unassembled WGS sequence"/>
</dbReference>
<feature type="transmembrane region" description="Helical" evidence="1">
    <location>
        <begin position="235"/>
        <end position="255"/>
    </location>
</feature>
<accession>A0A5D3KF51</accession>
<evidence type="ECO:0000256" key="1">
    <source>
        <dbReference type="SAM" id="Phobius"/>
    </source>
</evidence>
<protein>
    <submittedName>
        <fullName evidence="3">SCO family protein</fullName>
    </submittedName>
</protein>
<reference evidence="3 4" key="1">
    <citation type="submission" date="2019-08" db="EMBL/GenBank/DDBJ databases">
        <title>Bradyrhizobium hipponensis sp. nov., a rhizobium isolated from a Lupinus angustifolius root nodule in Tunisia.</title>
        <authorList>
            <person name="Off K."/>
            <person name="Rejili M."/>
            <person name="Mars M."/>
            <person name="Brachmann A."/>
            <person name="Marin M."/>
        </authorList>
    </citation>
    <scope>NUCLEOTIDE SEQUENCE [LARGE SCALE GENOMIC DNA]</scope>
    <source>
        <strain evidence="3 4">CTAW71</strain>
    </source>
</reference>
<keyword evidence="4" id="KW-1185">Reference proteome</keyword>
<feature type="chain" id="PRO_5022939067" evidence="2">
    <location>
        <begin position="21"/>
        <end position="280"/>
    </location>
</feature>
<gene>
    <name evidence="3" type="ORF">FXB40_36930</name>
</gene>
<comment type="caution">
    <text evidence="3">The sequence shown here is derived from an EMBL/GenBank/DDBJ whole genome shotgun (WGS) entry which is preliminary data.</text>
</comment>
<keyword evidence="1" id="KW-0812">Transmembrane</keyword>
<keyword evidence="1" id="KW-0472">Membrane</keyword>
<sequence>MIRLLAILLAVSLVGGTATAPAGAVTPLQLANVGVAPPSDAALPASLVLYGENGAARPLRFWLDNKPTVWLLADYTCETLCGPMISIVSDALAHSGLRPGIDFRLIVVGLDPKDTAADAAAMKRAQIGPDAILSATDFVRGDAATIGALAQALGFRSVYDAEHDQYAHPAAAFVITPSGGLASALSGLTVDPTTIRLALIAAGEGKTGGWTDHIRLLCYGYDPASGTYTLAIGRLLAAAAAATIAVLVLLIGILFRHERLVRATRASNSFAPRPRTTTTK</sequence>
<name>A0A5D3KF51_9BRAD</name>
<dbReference type="SUPFAM" id="SSF52833">
    <property type="entry name" value="Thioredoxin-like"/>
    <property type="match status" value="1"/>
</dbReference>
<evidence type="ECO:0000313" key="3">
    <source>
        <dbReference type="EMBL" id="TYL89173.1"/>
    </source>
</evidence>
<evidence type="ECO:0000256" key="2">
    <source>
        <dbReference type="SAM" id="SignalP"/>
    </source>
</evidence>
<feature type="signal peptide" evidence="2">
    <location>
        <begin position="1"/>
        <end position="20"/>
    </location>
</feature>
<keyword evidence="1" id="KW-1133">Transmembrane helix</keyword>
<dbReference type="RefSeq" id="WP_148777191.1">
    <property type="nucleotide sequence ID" value="NZ_VSSS01000062.1"/>
</dbReference>